<dbReference type="FunFam" id="3.30.1230.20:FF:000001">
    <property type="entry name" value="40S ribosomal protein S21"/>
    <property type="match status" value="1"/>
</dbReference>
<evidence type="ECO:0000256" key="1">
    <source>
        <dbReference type="ARBA" id="ARBA00010228"/>
    </source>
</evidence>
<evidence type="ECO:0000313" key="6">
    <source>
        <dbReference type="Proteomes" id="UP000078512"/>
    </source>
</evidence>
<accession>A0A197JXF8</accession>
<keyword evidence="4" id="KW-0698">rRNA processing</keyword>
<dbReference type="GO" id="GO:0042274">
    <property type="term" value="P:ribosomal small subunit biogenesis"/>
    <property type="evidence" value="ECO:0007669"/>
    <property type="project" value="UniProtKB-ARBA"/>
</dbReference>
<dbReference type="STRING" id="1314771.A0A197JXF8"/>
<proteinExistence type="inferred from homology"/>
<dbReference type="Proteomes" id="UP000078512">
    <property type="component" value="Unassembled WGS sequence"/>
</dbReference>
<dbReference type="GO" id="GO:0022626">
    <property type="term" value="C:cytosolic ribosome"/>
    <property type="evidence" value="ECO:0007669"/>
    <property type="project" value="UniProtKB-ARBA"/>
</dbReference>
<sequence length="84" mass="9262">MYSQPLLFLYQPPISSATNRLIGAKDHASVQINIGGVDENGRYNGSFTTYALSGYVRAQSEADDSINRLATKDGLLSMVWSYQK</sequence>
<evidence type="ECO:0000256" key="2">
    <source>
        <dbReference type="ARBA" id="ARBA00022980"/>
    </source>
</evidence>
<dbReference type="GO" id="GO:0006412">
    <property type="term" value="P:translation"/>
    <property type="evidence" value="ECO:0007669"/>
    <property type="project" value="InterPro"/>
</dbReference>
<keyword evidence="6" id="KW-1185">Reference proteome</keyword>
<keyword evidence="3 4" id="KW-0687">Ribonucleoprotein</keyword>
<dbReference type="PANTHER" id="PTHR10442">
    <property type="entry name" value="40S RIBOSOMAL PROTEIN S21"/>
    <property type="match status" value="1"/>
</dbReference>
<gene>
    <name evidence="5" type="ORF">K457DRAFT_74352</name>
</gene>
<keyword evidence="2 4" id="KW-0689">Ribosomal protein</keyword>
<comment type="subunit">
    <text evidence="4">Component of the small ribosomal subunit.</text>
</comment>
<keyword evidence="4" id="KW-0963">Cytoplasm</keyword>
<evidence type="ECO:0000256" key="3">
    <source>
        <dbReference type="ARBA" id="ARBA00023274"/>
    </source>
</evidence>
<evidence type="ECO:0000313" key="5">
    <source>
        <dbReference type="EMBL" id="OAQ29915.1"/>
    </source>
</evidence>
<dbReference type="OrthoDB" id="278325at2759"/>
<organism evidence="5 6">
    <name type="scientific">Linnemannia elongata AG-77</name>
    <dbReference type="NCBI Taxonomy" id="1314771"/>
    <lineage>
        <taxon>Eukaryota</taxon>
        <taxon>Fungi</taxon>
        <taxon>Fungi incertae sedis</taxon>
        <taxon>Mucoromycota</taxon>
        <taxon>Mortierellomycotina</taxon>
        <taxon>Mortierellomycetes</taxon>
        <taxon>Mortierellales</taxon>
        <taxon>Mortierellaceae</taxon>
        <taxon>Linnemannia</taxon>
    </lineage>
</organism>
<dbReference type="GO" id="GO:1990904">
    <property type="term" value="C:ribonucleoprotein complex"/>
    <property type="evidence" value="ECO:0007669"/>
    <property type="project" value="UniProtKB-KW"/>
</dbReference>
<dbReference type="GO" id="GO:0006364">
    <property type="term" value="P:rRNA processing"/>
    <property type="evidence" value="ECO:0007669"/>
    <property type="project" value="UniProtKB-KW"/>
</dbReference>
<comment type="subcellular location">
    <subcellularLocation>
        <location evidence="4">Cytoplasm</location>
    </subcellularLocation>
</comment>
<dbReference type="InterPro" id="IPR038579">
    <property type="entry name" value="Ribosomal_eS21_sf"/>
</dbReference>
<comment type="function">
    <text evidence="4">Required for the processing of the 20S rRNA-precursor to mature 18S rRNA in a late step of the maturation of 40S ribosomal subunits. Has a physiological role leading to 18S rRNA stability.</text>
</comment>
<dbReference type="Pfam" id="PF01249">
    <property type="entry name" value="Ribosomal_S21e"/>
    <property type="match status" value="1"/>
</dbReference>
<dbReference type="EMBL" id="KV442038">
    <property type="protein sequence ID" value="OAQ29915.1"/>
    <property type="molecule type" value="Genomic_DNA"/>
</dbReference>
<reference evidence="5 6" key="1">
    <citation type="submission" date="2016-05" db="EMBL/GenBank/DDBJ databases">
        <title>Genome sequencing reveals origins of a unique bacterial endosymbiosis in the earliest lineages of terrestrial Fungi.</title>
        <authorList>
            <consortium name="DOE Joint Genome Institute"/>
            <person name="Uehling J."/>
            <person name="Gryganskyi A."/>
            <person name="Hameed K."/>
            <person name="Tschaplinski T."/>
            <person name="Misztal P."/>
            <person name="Wu S."/>
            <person name="Desiro A."/>
            <person name="Vande Pol N."/>
            <person name="Du Z.-Y."/>
            <person name="Zienkiewicz A."/>
            <person name="Zienkiewicz K."/>
            <person name="Morin E."/>
            <person name="Tisserant E."/>
            <person name="Splivallo R."/>
            <person name="Hainaut M."/>
            <person name="Henrissat B."/>
            <person name="Ohm R."/>
            <person name="Kuo A."/>
            <person name="Yan J."/>
            <person name="Lipzen A."/>
            <person name="Nolan M."/>
            <person name="Labutti K."/>
            <person name="Barry K."/>
            <person name="Goldstein A."/>
            <person name="Labbe J."/>
            <person name="Schadt C."/>
            <person name="Tuskan G."/>
            <person name="Grigoriev I."/>
            <person name="Martin F."/>
            <person name="Vilgalys R."/>
            <person name="Bonito G."/>
        </authorList>
    </citation>
    <scope>NUCLEOTIDE SEQUENCE [LARGE SCALE GENOMIC DNA]</scope>
    <source>
        <strain evidence="5 6">AG-77</strain>
    </source>
</reference>
<dbReference type="AlphaFoldDB" id="A0A197JXF8"/>
<name>A0A197JXF8_9FUNG</name>
<dbReference type="GO" id="GO:0003735">
    <property type="term" value="F:structural constituent of ribosome"/>
    <property type="evidence" value="ECO:0007669"/>
    <property type="project" value="InterPro"/>
</dbReference>
<comment type="similarity">
    <text evidence="1 4">Belongs to the eukaryotic ribosomal protein eS21 family.</text>
</comment>
<protein>
    <recommendedName>
        <fullName evidence="4">40S ribosomal protein S21</fullName>
    </recommendedName>
</protein>
<dbReference type="PIRSF" id="PIRSF002148">
    <property type="entry name" value="Ribosomal_S21e"/>
    <property type="match status" value="1"/>
</dbReference>
<evidence type="ECO:0000256" key="4">
    <source>
        <dbReference type="PIRNR" id="PIRNR002148"/>
    </source>
</evidence>
<dbReference type="InterPro" id="IPR001931">
    <property type="entry name" value="Ribosomal_eS21"/>
</dbReference>
<dbReference type="Gene3D" id="3.30.1230.20">
    <property type="match status" value="1"/>
</dbReference>